<proteinExistence type="predicted"/>
<evidence type="ECO:0000313" key="1">
    <source>
        <dbReference type="EMBL" id="NMP59645.1"/>
    </source>
</evidence>
<name>A0A848N053_ENTMU</name>
<protein>
    <submittedName>
        <fullName evidence="1">Uncharacterized protein</fullName>
    </submittedName>
</protein>
<comment type="caution">
    <text evidence="1">The sequence shown here is derived from an EMBL/GenBank/DDBJ whole genome shotgun (WGS) entry which is preliminary data.</text>
</comment>
<dbReference type="Proteomes" id="UP000557857">
    <property type="component" value="Unassembled WGS sequence"/>
</dbReference>
<dbReference type="AlphaFoldDB" id="A0A848N053"/>
<evidence type="ECO:0000313" key="2">
    <source>
        <dbReference type="Proteomes" id="UP000557857"/>
    </source>
</evidence>
<reference evidence="1 2" key="1">
    <citation type="submission" date="2020-04" db="EMBL/GenBank/DDBJ databases">
        <authorList>
            <person name="Abaymova A."/>
            <person name="Teymurazov M."/>
            <person name="Tazyna O."/>
            <person name="Chatushin Y."/>
            <person name="Svetoch E."/>
            <person name="Pereligyn V."/>
            <person name="Pohylenko V."/>
            <person name="Platonov M."/>
            <person name="Kartsev N."/>
            <person name="Skryabin Y."/>
            <person name="Sizova A."/>
            <person name="Solomentsev V."/>
            <person name="Kislichkina A."/>
            <person name="Bogun A."/>
        </authorList>
    </citation>
    <scope>NUCLEOTIDE SEQUENCE [LARGE SCALE GENOMIC DNA]</scope>
    <source>
        <strain evidence="2">SCPM-O-B-8398 (E28)</strain>
    </source>
</reference>
<dbReference type="EMBL" id="JABCAG010000068">
    <property type="protein sequence ID" value="NMP59645.1"/>
    <property type="molecule type" value="Genomic_DNA"/>
</dbReference>
<sequence>MENEKFDLDYEIEKAMKKAESIDEYKKIIRIALGKWLKNLQSGQIKLDKVSDLKILIEADLMLKDIDND</sequence>
<gene>
    <name evidence="1" type="ORF">HI921_14460</name>
</gene>
<accession>A0A848N053</accession>
<organism evidence="1 2">
    <name type="scientific">Enterococcus mundtii</name>
    <dbReference type="NCBI Taxonomy" id="53346"/>
    <lineage>
        <taxon>Bacteria</taxon>
        <taxon>Bacillati</taxon>
        <taxon>Bacillota</taxon>
        <taxon>Bacilli</taxon>
        <taxon>Lactobacillales</taxon>
        <taxon>Enterococcaceae</taxon>
        <taxon>Enterococcus</taxon>
    </lineage>
</organism>
<dbReference type="RefSeq" id="WP_169059160.1">
    <property type="nucleotide sequence ID" value="NZ_JABCAG010000068.1"/>
</dbReference>